<dbReference type="InterPro" id="IPR029491">
    <property type="entry name" value="Helicase_HTH"/>
</dbReference>
<evidence type="ECO:0000313" key="3">
    <source>
        <dbReference type="Proteomes" id="UP000095094"/>
    </source>
</evidence>
<organism evidence="2 3">
    <name type="scientific">Enterococcus termitis</name>
    <dbReference type="NCBI Taxonomy" id="332950"/>
    <lineage>
        <taxon>Bacteria</taxon>
        <taxon>Bacillati</taxon>
        <taxon>Bacillota</taxon>
        <taxon>Bacilli</taxon>
        <taxon>Lactobacillales</taxon>
        <taxon>Enterococcaceae</taxon>
        <taxon>Enterococcus</taxon>
    </lineage>
</organism>
<protein>
    <recommendedName>
        <fullName evidence="1">Helicase Helix-turn-helix domain-containing protein</fullName>
    </recommendedName>
</protein>
<dbReference type="RefSeq" id="WP_069665210.1">
    <property type="nucleotide sequence ID" value="NZ_JBHUJJ010000001.1"/>
</dbReference>
<proteinExistence type="predicted"/>
<comment type="caution">
    <text evidence="2">The sequence shown here is derived from an EMBL/GenBank/DDBJ whole genome shotgun (WGS) entry which is preliminary data.</text>
</comment>
<name>A0A1E5G6P8_9ENTE</name>
<keyword evidence="3" id="KW-1185">Reference proteome</keyword>
<gene>
    <name evidence="2" type="ORF">BCR25_13235</name>
</gene>
<evidence type="ECO:0000313" key="2">
    <source>
        <dbReference type="EMBL" id="OEG08372.1"/>
    </source>
</evidence>
<feature type="domain" description="Helicase Helix-turn-helix" evidence="1">
    <location>
        <begin position="245"/>
        <end position="330"/>
    </location>
</feature>
<dbReference type="EMBL" id="MIJY01000047">
    <property type="protein sequence ID" value="OEG08372.1"/>
    <property type="molecule type" value="Genomic_DNA"/>
</dbReference>
<dbReference type="Proteomes" id="UP000095094">
    <property type="component" value="Unassembled WGS sequence"/>
</dbReference>
<reference evidence="3" key="1">
    <citation type="submission" date="2016-09" db="EMBL/GenBank/DDBJ databases">
        <authorList>
            <person name="Gulvik C.A."/>
        </authorList>
    </citation>
    <scope>NUCLEOTIDE SEQUENCE [LARGE SCALE GENOMIC DNA]</scope>
    <source>
        <strain evidence="3">LMG 8895</strain>
    </source>
</reference>
<evidence type="ECO:0000259" key="1">
    <source>
        <dbReference type="Pfam" id="PF14493"/>
    </source>
</evidence>
<accession>A0A1E5G6P8</accession>
<dbReference type="OrthoDB" id="2168040at2"/>
<dbReference type="Pfam" id="PF14493">
    <property type="entry name" value="HTH_40"/>
    <property type="match status" value="1"/>
</dbReference>
<dbReference type="AlphaFoldDB" id="A0A1E5G6P8"/>
<sequence length="341" mass="40963">MDPYFILTLFQHGYKVRTSTLYHLLKGKRTSSVLIYGFMYQNLRFFQLTPELTESQFNKLVNTLLEEQLLNKDKDGDVQLTVAGDELLKSQKNAHQWINNYRFGKTDEEIWRFLQFMVQVVSHLSYNNKQYVPLEQSPLYQGHLKKRITSLPRAELIKKLKTDWYSVFSQLSKEEADYFAMQFSGYQQIGKTAFQLLDETIAPFDRYLLKKERLHHLLFLIENLAETSFLKETIQPFLQKNENQSMNETKLLLKEHLSVEEIAWQRKMKQSTIQDHLIELALTEQIFIDRYISAETYHYLDKLQTPCEQWIYRSLKKENDTLDYFEYRLYQIQKLRKERDV</sequence>